<evidence type="ECO:0000259" key="1">
    <source>
        <dbReference type="PROSITE" id="PS50943"/>
    </source>
</evidence>
<proteinExistence type="predicted"/>
<dbReference type="AlphaFoldDB" id="A0A3N4REZ7"/>
<name>A0A3N4REZ7_9ACTN</name>
<dbReference type="EMBL" id="RKQG01000001">
    <property type="protein sequence ID" value="RPE31913.1"/>
    <property type="molecule type" value="Genomic_DNA"/>
</dbReference>
<evidence type="ECO:0000313" key="2">
    <source>
        <dbReference type="EMBL" id="RPE31913.1"/>
    </source>
</evidence>
<dbReference type="PANTHER" id="PTHR35010:SF2">
    <property type="entry name" value="BLL4672 PROTEIN"/>
    <property type="match status" value="1"/>
</dbReference>
<keyword evidence="3" id="KW-1185">Reference proteome</keyword>
<gene>
    <name evidence="2" type="ORF">EDD38_0155</name>
</gene>
<dbReference type="PANTHER" id="PTHR35010">
    <property type="entry name" value="BLL4672 PROTEIN-RELATED"/>
    <property type="match status" value="1"/>
</dbReference>
<dbReference type="InterPro" id="IPR001387">
    <property type="entry name" value="Cro/C1-type_HTH"/>
</dbReference>
<dbReference type="Proteomes" id="UP000266906">
    <property type="component" value="Unassembled WGS sequence"/>
</dbReference>
<dbReference type="GO" id="GO:0003677">
    <property type="term" value="F:DNA binding"/>
    <property type="evidence" value="ECO:0007669"/>
    <property type="project" value="InterPro"/>
</dbReference>
<dbReference type="Gene3D" id="3.30.450.180">
    <property type="match status" value="1"/>
</dbReference>
<comment type="caution">
    <text evidence="2">The sequence shown here is derived from an EMBL/GenBank/DDBJ whole genome shotgun (WGS) entry which is preliminary data.</text>
</comment>
<dbReference type="Gene3D" id="1.10.260.40">
    <property type="entry name" value="lambda repressor-like DNA-binding domains"/>
    <property type="match status" value="1"/>
</dbReference>
<dbReference type="SUPFAM" id="SSF47413">
    <property type="entry name" value="lambda repressor-like DNA-binding domains"/>
    <property type="match status" value="1"/>
</dbReference>
<accession>A0A3N4REZ7</accession>
<protein>
    <submittedName>
        <fullName evidence="2">Helix-turn-helix protein</fullName>
    </submittedName>
</protein>
<dbReference type="PROSITE" id="PS50943">
    <property type="entry name" value="HTH_CROC1"/>
    <property type="match status" value="1"/>
</dbReference>
<sequence>MIGSMTERVPSPQAELAAFLRAKRARLQPEDVGLPRGPRRRTPGLRRQEVAQLAAVSVEWYVRLEQGRVGTPGSAVLDALAEALHLTPDEHRHLHLIARRETPVRPATRPPHTLVRDSLRQLLDGIPLFPAYLTDHRLDVLAHNPAARALFGPGFGTGATDNTARMLFLDPATRTTQLDWPRVARETVGHLRTAAAHHPDDPRLTALLTELRSHSTEFTLWWDDHTVLDRATGTKRVRHPEAGDLRLHYDILTTGPHRLFTLTPADPATDRALRHLVTTHTAALTTTHTTTVRPITAA</sequence>
<dbReference type="SMART" id="SM00530">
    <property type="entry name" value="HTH_XRE"/>
    <property type="match status" value="1"/>
</dbReference>
<reference evidence="2 3" key="1">
    <citation type="submission" date="2018-11" db="EMBL/GenBank/DDBJ databases">
        <title>Sequencing the genomes of 1000 actinobacteria strains.</title>
        <authorList>
            <person name="Klenk H.-P."/>
        </authorList>
    </citation>
    <scope>NUCLEOTIDE SEQUENCE [LARGE SCALE GENOMIC DNA]</scope>
    <source>
        <strain evidence="2 3">DSM 44781</strain>
    </source>
</reference>
<dbReference type="Pfam" id="PF17765">
    <property type="entry name" value="MLTR_LBD"/>
    <property type="match status" value="1"/>
</dbReference>
<organism evidence="2 3">
    <name type="scientific">Kitasatospora cineracea</name>
    <dbReference type="NCBI Taxonomy" id="88074"/>
    <lineage>
        <taxon>Bacteria</taxon>
        <taxon>Bacillati</taxon>
        <taxon>Actinomycetota</taxon>
        <taxon>Actinomycetes</taxon>
        <taxon>Kitasatosporales</taxon>
        <taxon>Streptomycetaceae</taxon>
        <taxon>Kitasatospora</taxon>
    </lineage>
</organism>
<feature type="domain" description="HTH cro/C1-type" evidence="1">
    <location>
        <begin position="44"/>
        <end position="91"/>
    </location>
</feature>
<dbReference type="CDD" id="cd00093">
    <property type="entry name" value="HTH_XRE"/>
    <property type="match status" value="1"/>
</dbReference>
<evidence type="ECO:0000313" key="3">
    <source>
        <dbReference type="Proteomes" id="UP000266906"/>
    </source>
</evidence>
<dbReference type="InterPro" id="IPR010982">
    <property type="entry name" value="Lambda_DNA-bd_dom_sf"/>
</dbReference>
<dbReference type="InterPro" id="IPR041413">
    <property type="entry name" value="MLTR_LBD"/>
</dbReference>
<dbReference type="Pfam" id="PF13560">
    <property type="entry name" value="HTH_31"/>
    <property type="match status" value="1"/>
</dbReference>